<organism evidence="8 9">
    <name type="scientific">Rubritalea profundi</name>
    <dbReference type="NCBI Taxonomy" id="1658618"/>
    <lineage>
        <taxon>Bacteria</taxon>
        <taxon>Pseudomonadati</taxon>
        <taxon>Verrucomicrobiota</taxon>
        <taxon>Verrucomicrobiia</taxon>
        <taxon>Verrucomicrobiales</taxon>
        <taxon>Rubritaleaceae</taxon>
        <taxon>Rubritalea</taxon>
    </lineage>
</organism>
<feature type="domain" description="EamA" evidence="7">
    <location>
        <begin position="1"/>
        <end position="132"/>
    </location>
</feature>
<feature type="transmembrane region" description="Helical" evidence="6">
    <location>
        <begin position="144"/>
        <end position="165"/>
    </location>
</feature>
<sequence>MVILGSFLFCAKGIVVKLMFAEGLTPSGVMALRMLTATPVFMIMLALRWKNISKISRKDWGLMALLSFAGYFLCSLLNMTGLQYVSVGLERVILFSYPSIVLAGSILFQGARPSGKMYAACGLSWVGLTLIIREEISFAGDASLILLGSSLVLLSAIIYAGYILVAKPVIQRIGVPLYTGITMVFCAITILSYFSVNDGNFRSLFSSNIVIGYGAAIGIFGTVIPLLMLSYALSRINTSSYAIISSIGPVATILIATIYVGKMPEGLQLLGVLLSVAGGLLATKQGRPPKPKLQPAKA</sequence>
<feature type="domain" description="EamA" evidence="7">
    <location>
        <begin position="147"/>
        <end position="281"/>
    </location>
</feature>
<feature type="transmembrane region" description="Helical" evidence="6">
    <location>
        <begin position="115"/>
        <end position="132"/>
    </location>
</feature>
<gene>
    <name evidence="8" type="ORF">BSZ32_11780</name>
</gene>
<dbReference type="InterPro" id="IPR037185">
    <property type="entry name" value="EmrE-like"/>
</dbReference>
<dbReference type="SUPFAM" id="SSF103481">
    <property type="entry name" value="Multidrug resistance efflux transporter EmrE"/>
    <property type="match status" value="2"/>
</dbReference>
<accession>A0A2S7U3Y0</accession>
<evidence type="ECO:0000256" key="3">
    <source>
        <dbReference type="ARBA" id="ARBA00022692"/>
    </source>
</evidence>
<feature type="transmembrane region" description="Helical" evidence="6">
    <location>
        <begin position="266"/>
        <end position="283"/>
    </location>
</feature>
<feature type="transmembrane region" description="Helical" evidence="6">
    <location>
        <begin position="29"/>
        <end position="48"/>
    </location>
</feature>
<proteinExistence type="predicted"/>
<feature type="transmembrane region" description="Helical" evidence="6">
    <location>
        <begin position="92"/>
        <end position="108"/>
    </location>
</feature>
<protein>
    <recommendedName>
        <fullName evidence="7">EamA domain-containing protein</fullName>
    </recommendedName>
</protein>
<keyword evidence="9" id="KW-1185">Reference proteome</keyword>
<keyword evidence="4 6" id="KW-1133">Transmembrane helix</keyword>
<dbReference type="GO" id="GO:0005886">
    <property type="term" value="C:plasma membrane"/>
    <property type="evidence" value="ECO:0007669"/>
    <property type="project" value="UniProtKB-SubCell"/>
</dbReference>
<feature type="transmembrane region" description="Helical" evidence="6">
    <location>
        <begin position="208"/>
        <end position="229"/>
    </location>
</feature>
<dbReference type="Proteomes" id="UP000239907">
    <property type="component" value="Unassembled WGS sequence"/>
</dbReference>
<reference evidence="8 9" key="1">
    <citation type="submission" date="2016-12" db="EMBL/GenBank/DDBJ databases">
        <title>Study of bacterial adaptation to deep sea.</title>
        <authorList>
            <person name="Song J."/>
            <person name="Yoshizawa S."/>
            <person name="Kogure K."/>
        </authorList>
    </citation>
    <scope>NUCLEOTIDE SEQUENCE [LARGE SCALE GENOMIC DNA]</scope>
    <source>
        <strain evidence="8 9">SAORIC-165</strain>
    </source>
</reference>
<dbReference type="InterPro" id="IPR000620">
    <property type="entry name" value="EamA_dom"/>
</dbReference>
<dbReference type="PANTHER" id="PTHR32322">
    <property type="entry name" value="INNER MEMBRANE TRANSPORTER"/>
    <property type="match status" value="1"/>
</dbReference>
<dbReference type="EMBL" id="MQWA01000001">
    <property type="protein sequence ID" value="PQJ29104.1"/>
    <property type="molecule type" value="Genomic_DNA"/>
</dbReference>
<evidence type="ECO:0000256" key="1">
    <source>
        <dbReference type="ARBA" id="ARBA00004651"/>
    </source>
</evidence>
<evidence type="ECO:0000256" key="6">
    <source>
        <dbReference type="SAM" id="Phobius"/>
    </source>
</evidence>
<evidence type="ECO:0000259" key="7">
    <source>
        <dbReference type="Pfam" id="PF00892"/>
    </source>
</evidence>
<evidence type="ECO:0000256" key="5">
    <source>
        <dbReference type="ARBA" id="ARBA00023136"/>
    </source>
</evidence>
<keyword evidence="5 6" id="KW-0472">Membrane</keyword>
<dbReference type="PANTHER" id="PTHR32322:SF18">
    <property type="entry name" value="S-ADENOSYLMETHIONINE_S-ADENOSYLHOMOCYSTEINE TRANSPORTER"/>
    <property type="match status" value="1"/>
</dbReference>
<keyword evidence="2" id="KW-1003">Cell membrane</keyword>
<feature type="transmembrane region" description="Helical" evidence="6">
    <location>
        <begin position="60"/>
        <end position="80"/>
    </location>
</feature>
<evidence type="ECO:0000256" key="2">
    <source>
        <dbReference type="ARBA" id="ARBA00022475"/>
    </source>
</evidence>
<comment type="subcellular location">
    <subcellularLocation>
        <location evidence="1">Cell membrane</location>
        <topology evidence="1">Multi-pass membrane protein</topology>
    </subcellularLocation>
</comment>
<dbReference type="Pfam" id="PF00892">
    <property type="entry name" value="EamA"/>
    <property type="match status" value="2"/>
</dbReference>
<dbReference type="InterPro" id="IPR050638">
    <property type="entry name" value="AA-Vitamin_Transporters"/>
</dbReference>
<feature type="transmembrane region" description="Helical" evidence="6">
    <location>
        <begin position="241"/>
        <end position="260"/>
    </location>
</feature>
<name>A0A2S7U3Y0_9BACT</name>
<evidence type="ECO:0000256" key="4">
    <source>
        <dbReference type="ARBA" id="ARBA00022989"/>
    </source>
</evidence>
<comment type="caution">
    <text evidence="8">The sequence shown here is derived from an EMBL/GenBank/DDBJ whole genome shotgun (WGS) entry which is preliminary data.</text>
</comment>
<evidence type="ECO:0000313" key="8">
    <source>
        <dbReference type="EMBL" id="PQJ29104.1"/>
    </source>
</evidence>
<dbReference type="AlphaFoldDB" id="A0A2S7U3Y0"/>
<evidence type="ECO:0000313" key="9">
    <source>
        <dbReference type="Proteomes" id="UP000239907"/>
    </source>
</evidence>
<feature type="transmembrane region" description="Helical" evidence="6">
    <location>
        <begin position="177"/>
        <end position="196"/>
    </location>
</feature>
<keyword evidence="3 6" id="KW-0812">Transmembrane</keyword>